<evidence type="ECO:0000313" key="3">
    <source>
        <dbReference type="Proteomes" id="UP000215137"/>
    </source>
</evidence>
<dbReference type="Proteomes" id="UP000215137">
    <property type="component" value="Chromosome"/>
</dbReference>
<keyword evidence="1" id="KW-0812">Transmembrane</keyword>
<name>A0A248TL73_9BACI</name>
<keyword evidence="1" id="KW-0472">Membrane</keyword>
<feature type="transmembrane region" description="Helical" evidence="1">
    <location>
        <begin position="91"/>
        <end position="112"/>
    </location>
</feature>
<dbReference type="EMBL" id="CP022983">
    <property type="protein sequence ID" value="ASV68957.1"/>
    <property type="molecule type" value="Genomic_DNA"/>
</dbReference>
<dbReference type="OrthoDB" id="1640349at2"/>
<sequence length="397" mass="45214">MKNQWLFFLKGIVTVRTSGRGSERFLNTLTRAGVSIWNVKAHGSQVLTFQMKLDDLPTLRQYARSADCKFEFVGRKGLPFMKKRMLRNSGFLLGAIAFLVVVILLSNMVWGIEIKGANPATEYKMEKELEKIGVKKGKLQFFIDTPEGIQRYLTENVNEITWVGVELKGTTYHLQVVEKNEPKKTELLSPQHLVAKKKGTIIGMFIEEGEAKAKINDFVKPGQLLVSGLIGNDERKKIVPAKGEVLAETWYKANVAYPLEKKSKVYTGDQKVKNILELGSLKIPFWGFGNIGFDHYVKEEDKRQVKFLKWELPIAVTKNIYREAEEMTQVYTEKEAIVEAKKLARSKIKKQLDEDATIKGENVLHQTIENGKVKLSIHFQIIENIAEEQPIIQGDKE</sequence>
<organism evidence="2 3">
    <name type="scientific">Cytobacillus kochii</name>
    <dbReference type="NCBI Taxonomy" id="859143"/>
    <lineage>
        <taxon>Bacteria</taxon>
        <taxon>Bacillati</taxon>
        <taxon>Bacillota</taxon>
        <taxon>Bacilli</taxon>
        <taxon>Bacillales</taxon>
        <taxon>Bacillaceae</taxon>
        <taxon>Cytobacillus</taxon>
    </lineage>
</organism>
<dbReference type="NCBIfam" id="TIGR02876">
    <property type="entry name" value="spore_yqfD"/>
    <property type="match status" value="1"/>
</dbReference>
<protein>
    <submittedName>
        <fullName evidence="2">Sporulation protein YqfD</fullName>
    </submittedName>
</protein>
<dbReference type="KEGG" id="bko:CKF48_17640"/>
<reference evidence="2 3" key="1">
    <citation type="submission" date="2017-08" db="EMBL/GenBank/DDBJ databases">
        <title>Complete Genome Sequence of Bacillus kochii Oregon-R-modENCODE STRAIN BDGP4, isolated from Drosophila melanogaster gut.</title>
        <authorList>
            <person name="Wan K.H."/>
            <person name="Yu C."/>
            <person name="Park S."/>
            <person name="Hammonds A.S."/>
            <person name="Booth B.W."/>
            <person name="Celniker S.E."/>
        </authorList>
    </citation>
    <scope>NUCLEOTIDE SEQUENCE [LARGE SCALE GENOMIC DNA]</scope>
    <source>
        <strain evidence="2 3">BDGP4</strain>
    </source>
</reference>
<keyword evidence="3" id="KW-1185">Reference proteome</keyword>
<dbReference type="AlphaFoldDB" id="A0A248TL73"/>
<dbReference type="Pfam" id="PF06898">
    <property type="entry name" value="YqfD"/>
    <property type="match status" value="1"/>
</dbReference>
<dbReference type="InterPro" id="IPR010690">
    <property type="entry name" value="YqfD"/>
</dbReference>
<evidence type="ECO:0000256" key="1">
    <source>
        <dbReference type="SAM" id="Phobius"/>
    </source>
</evidence>
<dbReference type="RefSeq" id="WP_095372522.1">
    <property type="nucleotide sequence ID" value="NZ_CP022983.1"/>
</dbReference>
<keyword evidence="1" id="KW-1133">Transmembrane helix</keyword>
<accession>A0A248TL73</accession>
<dbReference type="PIRSF" id="PIRSF029895">
    <property type="entry name" value="SpoIV"/>
    <property type="match status" value="1"/>
</dbReference>
<evidence type="ECO:0000313" key="2">
    <source>
        <dbReference type="EMBL" id="ASV68957.1"/>
    </source>
</evidence>
<proteinExistence type="predicted"/>
<gene>
    <name evidence="2" type="primary">yqfD</name>
    <name evidence="2" type="ORF">CKF48_17640</name>
</gene>